<organism evidence="3 4">
    <name type="scientific">Aspergillus brasiliensis</name>
    <dbReference type="NCBI Taxonomy" id="319629"/>
    <lineage>
        <taxon>Eukaryota</taxon>
        <taxon>Fungi</taxon>
        <taxon>Dikarya</taxon>
        <taxon>Ascomycota</taxon>
        <taxon>Pezizomycotina</taxon>
        <taxon>Eurotiomycetes</taxon>
        <taxon>Eurotiomycetidae</taxon>
        <taxon>Eurotiales</taxon>
        <taxon>Aspergillaceae</taxon>
        <taxon>Aspergillus</taxon>
        <taxon>Aspergillus subgen. Circumdati</taxon>
    </lineage>
</organism>
<dbReference type="SUPFAM" id="SSF48264">
    <property type="entry name" value="Cytochrome P450"/>
    <property type="match status" value="1"/>
</dbReference>
<evidence type="ECO:0000313" key="4">
    <source>
        <dbReference type="Proteomes" id="UP001143548"/>
    </source>
</evidence>
<proteinExistence type="inferred from homology"/>
<dbReference type="GO" id="GO:0005506">
    <property type="term" value="F:iron ion binding"/>
    <property type="evidence" value="ECO:0007669"/>
    <property type="project" value="InterPro"/>
</dbReference>
<accession>A0A9W6DR50</accession>
<evidence type="ECO:0000256" key="1">
    <source>
        <dbReference type="ARBA" id="ARBA00010617"/>
    </source>
</evidence>
<dbReference type="PANTHER" id="PTHR46696">
    <property type="entry name" value="P450, PUTATIVE (EUROFUNG)-RELATED"/>
    <property type="match status" value="1"/>
</dbReference>
<dbReference type="PANTHER" id="PTHR46696:SF6">
    <property type="entry name" value="P450, PUTATIVE (EUROFUNG)-RELATED"/>
    <property type="match status" value="1"/>
</dbReference>
<gene>
    <name evidence="3" type="ORF">AbraCBS73388_011671</name>
</gene>
<sequence length="80" mass="9071">MSPGGKEAAKNRPTFVDMDPPDHTRQRDMVSGFFTDDYVAKLLPFIQKTVQRYLGELIEAQKGKKVVDLVKYFALPIPSK</sequence>
<dbReference type="Proteomes" id="UP001143548">
    <property type="component" value="Unassembled WGS sequence"/>
</dbReference>
<name>A0A9W6DR50_9EURO</name>
<dbReference type="GO" id="GO:0016705">
    <property type="term" value="F:oxidoreductase activity, acting on paired donors, with incorporation or reduction of molecular oxygen"/>
    <property type="evidence" value="ECO:0007669"/>
    <property type="project" value="InterPro"/>
</dbReference>
<dbReference type="InterPro" id="IPR002397">
    <property type="entry name" value="Cyt_P450_B"/>
</dbReference>
<dbReference type="AlphaFoldDB" id="A0A9W6DR50"/>
<protein>
    <recommendedName>
        <fullName evidence="5">Cytochrome P450</fullName>
    </recommendedName>
</protein>
<evidence type="ECO:0000256" key="2">
    <source>
        <dbReference type="SAM" id="MobiDB-lite"/>
    </source>
</evidence>
<feature type="region of interest" description="Disordered" evidence="2">
    <location>
        <begin position="1"/>
        <end position="23"/>
    </location>
</feature>
<dbReference type="Gene3D" id="1.10.630.10">
    <property type="entry name" value="Cytochrome P450"/>
    <property type="match status" value="1"/>
</dbReference>
<dbReference type="GO" id="GO:0020037">
    <property type="term" value="F:heme binding"/>
    <property type="evidence" value="ECO:0007669"/>
    <property type="project" value="InterPro"/>
</dbReference>
<comment type="caution">
    <text evidence="3">The sequence shown here is derived from an EMBL/GenBank/DDBJ whole genome shotgun (WGS) entry which is preliminary data.</text>
</comment>
<feature type="non-terminal residue" evidence="3">
    <location>
        <position position="80"/>
    </location>
</feature>
<dbReference type="EMBL" id="BROQ01000091">
    <property type="protein sequence ID" value="GKZ24680.1"/>
    <property type="molecule type" value="Genomic_DNA"/>
</dbReference>
<dbReference type="InterPro" id="IPR036396">
    <property type="entry name" value="Cyt_P450_sf"/>
</dbReference>
<dbReference type="GO" id="GO:0004497">
    <property type="term" value="F:monooxygenase activity"/>
    <property type="evidence" value="ECO:0007669"/>
    <property type="project" value="InterPro"/>
</dbReference>
<dbReference type="PRINTS" id="PR00359">
    <property type="entry name" value="BP450"/>
</dbReference>
<reference evidence="3" key="1">
    <citation type="submission" date="2022-07" db="EMBL/GenBank/DDBJ databases">
        <title>Taxonomy of Aspergillus series Nigri: significant species reduction supported by multi-species coalescent approaches.</title>
        <authorList>
            <person name="Bian C."/>
            <person name="Kusuya Y."/>
            <person name="Sklenar F."/>
            <person name="D'hooge E."/>
            <person name="Yaguchi T."/>
            <person name="Takahashi H."/>
            <person name="Hubka V."/>
        </authorList>
    </citation>
    <scope>NUCLEOTIDE SEQUENCE</scope>
    <source>
        <strain evidence="3">CBS 733.88</strain>
    </source>
</reference>
<evidence type="ECO:0000313" key="3">
    <source>
        <dbReference type="EMBL" id="GKZ24680.1"/>
    </source>
</evidence>
<comment type="similarity">
    <text evidence="1">Belongs to the cytochrome P450 family.</text>
</comment>
<evidence type="ECO:0008006" key="5">
    <source>
        <dbReference type="Google" id="ProtNLM"/>
    </source>
</evidence>